<evidence type="ECO:0000259" key="1">
    <source>
        <dbReference type="PROSITE" id="PS50280"/>
    </source>
</evidence>
<evidence type="ECO:0000313" key="2">
    <source>
        <dbReference type="EMBL" id="RKP34872.1"/>
    </source>
</evidence>
<dbReference type="Proteomes" id="UP000268162">
    <property type="component" value="Unassembled WGS sequence"/>
</dbReference>
<feature type="domain" description="SET" evidence="1">
    <location>
        <begin position="6"/>
        <end position="136"/>
    </location>
</feature>
<sequence>PPSPNPLVRIRPITQPLSHPACGQCGLFAARRLPPRSLVAVYMGRVTDYDRACPSSDYVLGLDPRDFTPAPNRRLAIDADARGNEARFVNDYRGIASVPNVEFADFLHESTGFVYMGIWTLADPIQPQAELLINYGKRFWSSR</sequence>
<proteinExistence type="predicted"/>
<dbReference type="STRING" id="215637.A0A4P9ZQG5"/>
<dbReference type="AlphaFoldDB" id="A0A4P9ZQG5"/>
<protein>
    <recommendedName>
        <fullName evidence="1">SET domain-containing protein</fullName>
    </recommendedName>
</protein>
<evidence type="ECO:0000313" key="3">
    <source>
        <dbReference type="Proteomes" id="UP000268162"/>
    </source>
</evidence>
<feature type="non-terminal residue" evidence="2">
    <location>
        <position position="143"/>
    </location>
</feature>
<dbReference type="InterPro" id="IPR001214">
    <property type="entry name" value="SET_dom"/>
</dbReference>
<feature type="non-terminal residue" evidence="2">
    <location>
        <position position="1"/>
    </location>
</feature>
<dbReference type="SUPFAM" id="SSF82199">
    <property type="entry name" value="SET domain"/>
    <property type="match status" value="1"/>
</dbReference>
<name>A0A4P9ZQG5_9FUNG</name>
<gene>
    <name evidence="2" type="ORF">BJ085DRAFT_5442</name>
</gene>
<dbReference type="Gene3D" id="2.170.270.10">
    <property type="entry name" value="SET domain"/>
    <property type="match status" value="1"/>
</dbReference>
<dbReference type="EMBL" id="ML003040">
    <property type="protein sequence ID" value="RKP34872.1"/>
    <property type="molecule type" value="Genomic_DNA"/>
</dbReference>
<keyword evidence="3" id="KW-1185">Reference proteome</keyword>
<dbReference type="PROSITE" id="PS50280">
    <property type="entry name" value="SET"/>
    <property type="match status" value="1"/>
</dbReference>
<organism evidence="2 3">
    <name type="scientific">Dimargaris cristalligena</name>
    <dbReference type="NCBI Taxonomy" id="215637"/>
    <lineage>
        <taxon>Eukaryota</taxon>
        <taxon>Fungi</taxon>
        <taxon>Fungi incertae sedis</taxon>
        <taxon>Zoopagomycota</taxon>
        <taxon>Kickxellomycotina</taxon>
        <taxon>Dimargaritomycetes</taxon>
        <taxon>Dimargaritales</taxon>
        <taxon>Dimargaritaceae</taxon>
        <taxon>Dimargaris</taxon>
    </lineage>
</organism>
<accession>A0A4P9ZQG5</accession>
<reference evidence="3" key="1">
    <citation type="journal article" date="2018" name="Nat. Microbiol.">
        <title>Leveraging single-cell genomics to expand the fungal tree of life.</title>
        <authorList>
            <person name="Ahrendt S.R."/>
            <person name="Quandt C.A."/>
            <person name="Ciobanu D."/>
            <person name="Clum A."/>
            <person name="Salamov A."/>
            <person name="Andreopoulos B."/>
            <person name="Cheng J.F."/>
            <person name="Woyke T."/>
            <person name="Pelin A."/>
            <person name="Henrissat B."/>
            <person name="Reynolds N.K."/>
            <person name="Benny G.L."/>
            <person name="Smith M.E."/>
            <person name="James T.Y."/>
            <person name="Grigoriev I.V."/>
        </authorList>
    </citation>
    <scope>NUCLEOTIDE SEQUENCE [LARGE SCALE GENOMIC DNA]</scope>
    <source>
        <strain evidence="3">RSA 468</strain>
    </source>
</reference>
<dbReference type="Pfam" id="PF00856">
    <property type="entry name" value="SET"/>
    <property type="match status" value="1"/>
</dbReference>
<dbReference type="InterPro" id="IPR046341">
    <property type="entry name" value="SET_dom_sf"/>
</dbReference>